<dbReference type="GO" id="GO:0006508">
    <property type="term" value="P:proteolysis"/>
    <property type="evidence" value="ECO:0007669"/>
    <property type="project" value="InterPro"/>
</dbReference>
<keyword evidence="1" id="KW-0812">Transmembrane</keyword>
<dbReference type="InterPro" id="IPR021109">
    <property type="entry name" value="Peptidase_aspartic_dom_sf"/>
</dbReference>
<dbReference type="EMBL" id="CP019343">
    <property type="protein sequence ID" value="ARN73022.1"/>
    <property type="molecule type" value="Genomic_DNA"/>
</dbReference>
<keyword evidence="3" id="KW-1185">Reference proteome</keyword>
<organism evidence="2 3">
    <name type="scientific">Oceanicoccus sagamiensis</name>
    <dbReference type="NCBI Taxonomy" id="716816"/>
    <lineage>
        <taxon>Bacteria</taxon>
        <taxon>Pseudomonadati</taxon>
        <taxon>Pseudomonadota</taxon>
        <taxon>Gammaproteobacteria</taxon>
        <taxon>Cellvibrionales</taxon>
        <taxon>Spongiibacteraceae</taxon>
        <taxon>Oceanicoccus</taxon>
    </lineage>
</organism>
<sequence length="177" mass="19621">MNSSQDNTSPRKMGITMFILAWAILFIMGIVFFDDLLATQINPNRKPDSRTTLEGTKEIVLQSNQQHHYVANGLINGHKTVFLLDTGATDVVIPQSLAQKIGLKASGQQQAYTANGRVTVYRTTLASLQIGDIKLQDINASINPAMDKQVVLLGMSALKRLEFTQRGETLILRQYDD</sequence>
<accession>A0A1X9N9B6</accession>
<dbReference type="KEGG" id="osg:BST96_02210"/>
<reference evidence="2 3" key="1">
    <citation type="submission" date="2016-11" db="EMBL/GenBank/DDBJ databases">
        <title>Trade-off between light-utilization and light-protection in marine flavobacteria.</title>
        <authorList>
            <person name="Kumagai Y."/>
        </authorList>
    </citation>
    <scope>NUCLEOTIDE SEQUENCE [LARGE SCALE GENOMIC DNA]</scope>
    <source>
        <strain evidence="2 3">NBRC 107125</strain>
    </source>
</reference>
<name>A0A1X9N9B6_9GAMM</name>
<dbReference type="AlphaFoldDB" id="A0A1X9N9B6"/>
<evidence type="ECO:0000313" key="2">
    <source>
        <dbReference type="EMBL" id="ARN73022.1"/>
    </source>
</evidence>
<dbReference type="NCBIfam" id="TIGR02281">
    <property type="entry name" value="clan_AA_DTGA"/>
    <property type="match status" value="1"/>
</dbReference>
<dbReference type="Pfam" id="PF13975">
    <property type="entry name" value="gag-asp_proteas"/>
    <property type="match status" value="1"/>
</dbReference>
<proteinExistence type="predicted"/>
<dbReference type="PROSITE" id="PS00141">
    <property type="entry name" value="ASP_PROTEASE"/>
    <property type="match status" value="1"/>
</dbReference>
<evidence type="ECO:0000313" key="3">
    <source>
        <dbReference type="Proteomes" id="UP000193450"/>
    </source>
</evidence>
<dbReference type="InterPro" id="IPR011969">
    <property type="entry name" value="Clan_AA_Asp_peptidase_C"/>
</dbReference>
<dbReference type="InterPro" id="IPR001969">
    <property type="entry name" value="Aspartic_peptidase_AS"/>
</dbReference>
<dbReference type="InterPro" id="IPR034122">
    <property type="entry name" value="Retropepsin-like_bacterial"/>
</dbReference>
<gene>
    <name evidence="2" type="ORF">BST96_02210</name>
</gene>
<dbReference type="GO" id="GO:0004190">
    <property type="term" value="F:aspartic-type endopeptidase activity"/>
    <property type="evidence" value="ECO:0007669"/>
    <property type="project" value="InterPro"/>
</dbReference>
<dbReference type="STRING" id="716816.BST96_02210"/>
<dbReference type="Proteomes" id="UP000193450">
    <property type="component" value="Chromosome"/>
</dbReference>
<protein>
    <recommendedName>
        <fullName evidence="4">Aspartyl protease</fullName>
    </recommendedName>
</protein>
<dbReference type="OrthoDB" id="185963at2"/>
<dbReference type="SUPFAM" id="SSF50630">
    <property type="entry name" value="Acid proteases"/>
    <property type="match status" value="1"/>
</dbReference>
<feature type="transmembrane region" description="Helical" evidence="1">
    <location>
        <begin position="12"/>
        <end position="33"/>
    </location>
</feature>
<evidence type="ECO:0000256" key="1">
    <source>
        <dbReference type="SAM" id="Phobius"/>
    </source>
</evidence>
<keyword evidence="1" id="KW-0472">Membrane</keyword>
<evidence type="ECO:0008006" key="4">
    <source>
        <dbReference type="Google" id="ProtNLM"/>
    </source>
</evidence>
<dbReference type="CDD" id="cd05483">
    <property type="entry name" value="retropepsin_like_bacteria"/>
    <property type="match status" value="1"/>
</dbReference>
<dbReference type="RefSeq" id="WP_085757116.1">
    <property type="nucleotide sequence ID" value="NZ_CP019343.1"/>
</dbReference>
<keyword evidence="1" id="KW-1133">Transmembrane helix</keyword>
<dbReference type="Gene3D" id="2.40.70.10">
    <property type="entry name" value="Acid Proteases"/>
    <property type="match status" value="1"/>
</dbReference>